<dbReference type="InterPro" id="IPR015662">
    <property type="entry name" value="Promotilin"/>
</dbReference>
<feature type="compositionally biased region" description="Basic and acidic residues" evidence="1">
    <location>
        <begin position="66"/>
        <end position="91"/>
    </location>
</feature>
<dbReference type="GO" id="GO:0031788">
    <property type="term" value="F:motilin receptor binding"/>
    <property type="evidence" value="ECO:0007669"/>
    <property type="project" value="TreeGrafter"/>
</dbReference>
<evidence type="ECO:0000313" key="4">
    <source>
        <dbReference type="Proteomes" id="UP001177744"/>
    </source>
</evidence>
<evidence type="ECO:0000256" key="2">
    <source>
        <dbReference type="SAM" id="SignalP"/>
    </source>
</evidence>
<accession>A0AA40HX21</accession>
<dbReference type="Proteomes" id="UP001177744">
    <property type="component" value="Unassembled WGS sequence"/>
</dbReference>
<sequence>MVSRTALAALLLVHVAALLASQTEAFVPIFTHSELPEDAVPTNQCPPPSAHCPVPTPVAQVPQPCRTEEYQEKERNREQKKSLGEQQRSEEVGPLDTAELTEGEDGQVIKVSGQAADAETPGGVPWPATERARAQPHCSRGNWNEDELQAAGEVPAAVEGLLSKGLPAQSERAVFSHKHALPCRGAGGLMAAAPRSSAPSQDTSRASLHGSGPCPKHLPGDNPPALPCFKTPERLVTLKKAVPPAHKPAPRSSFCKSQS</sequence>
<reference evidence="3" key="1">
    <citation type="submission" date="2023-06" db="EMBL/GenBank/DDBJ databases">
        <title>Reference genome for the Northern bat (Eptesicus nilssonii), a most northern bat species.</title>
        <authorList>
            <person name="Laine V.N."/>
            <person name="Pulliainen A.T."/>
            <person name="Lilley T.M."/>
        </authorList>
    </citation>
    <scope>NUCLEOTIDE SEQUENCE</scope>
    <source>
        <strain evidence="3">BLF_Eptnil</strain>
        <tissue evidence="3">Kidney</tissue>
    </source>
</reference>
<feature type="compositionally biased region" description="Pro residues" evidence="1">
    <location>
        <begin position="44"/>
        <end position="56"/>
    </location>
</feature>
<dbReference type="PANTHER" id="PTHR14156:SF0">
    <property type="entry name" value="PROMOTILIN"/>
    <property type="match status" value="1"/>
</dbReference>
<organism evidence="3 4">
    <name type="scientific">Cnephaeus nilssonii</name>
    <name type="common">Northern bat</name>
    <name type="synonym">Eptesicus nilssonii</name>
    <dbReference type="NCBI Taxonomy" id="3371016"/>
    <lineage>
        <taxon>Eukaryota</taxon>
        <taxon>Metazoa</taxon>
        <taxon>Chordata</taxon>
        <taxon>Craniata</taxon>
        <taxon>Vertebrata</taxon>
        <taxon>Euteleostomi</taxon>
        <taxon>Mammalia</taxon>
        <taxon>Eutheria</taxon>
        <taxon>Laurasiatheria</taxon>
        <taxon>Chiroptera</taxon>
        <taxon>Yangochiroptera</taxon>
        <taxon>Vespertilionidae</taxon>
        <taxon>Cnephaeus</taxon>
    </lineage>
</organism>
<name>A0AA40HX21_CNENI</name>
<feature type="region of interest" description="Disordered" evidence="1">
    <location>
        <begin position="39"/>
        <end position="103"/>
    </location>
</feature>
<evidence type="ECO:0000256" key="1">
    <source>
        <dbReference type="SAM" id="MobiDB-lite"/>
    </source>
</evidence>
<evidence type="ECO:0000313" key="3">
    <source>
        <dbReference type="EMBL" id="KAK1338526.1"/>
    </source>
</evidence>
<feature type="chain" id="PRO_5041297932" evidence="2">
    <location>
        <begin position="26"/>
        <end position="259"/>
    </location>
</feature>
<dbReference type="EMBL" id="JAULJE010000010">
    <property type="protein sequence ID" value="KAK1338526.1"/>
    <property type="molecule type" value="Genomic_DNA"/>
</dbReference>
<protein>
    <submittedName>
        <fullName evidence="3">Uncharacterized protein</fullName>
    </submittedName>
</protein>
<proteinExistence type="predicted"/>
<feature type="region of interest" description="Disordered" evidence="1">
    <location>
        <begin position="191"/>
        <end position="231"/>
    </location>
</feature>
<gene>
    <name evidence="3" type="ORF">QTO34_001643</name>
</gene>
<feature type="signal peptide" evidence="2">
    <location>
        <begin position="1"/>
        <end position="25"/>
    </location>
</feature>
<feature type="compositionally biased region" description="Polar residues" evidence="1">
    <location>
        <begin position="197"/>
        <end position="206"/>
    </location>
</feature>
<keyword evidence="4" id="KW-1185">Reference proteome</keyword>
<comment type="caution">
    <text evidence="3">The sequence shown here is derived from an EMBL/GenBank/DDBJ whole genome shotgun (WGS) entry which is preliminary data.</text>
</comment>
<keyword evidence="2" id="KW-0732">Signal</keyword>
<dbReference type="AlphaFoldDB" id="A0AA40HX21"/>
<feature type="region of interest" description="Disordered" evidence="1">
    <location>
        <begin position="240"/>
        <end position="259"/>
    </location>
</feature>
<dbReference type="PANTHER" id="PTHR14156">
    <property type="entry name" value="MOTILIN"/>
    <property type="match status" value="1"/>
</dbReference>